<gene>
    <name evidence="2" type="ORF">CY34DRAFT_283518</name>
</gene>
<keyword evidence="3" id="KW-1185">Reference proteome</keyword>
<dbReference type="InParanoid" id="A0A0D0B8X4"/>
<reference evidence="2 3" key="1">
    <citation type="submission" date="2014-04" db="EMBL/GenBank/DDBJ databases">
        <authorList>
            <consortium name="DOE Joint Genome Institute"/>
            <person name="Kuo A."/>
            <person name="Ruytinx J."/>
            <person name="Rineau F."/>
            <person name="Colpaert J."/>
            <person name="Kohler A."/>
            <person name="Nagy L.G."/>
            <person name="Floudas D."/>
            <person name="Copeland A."/>
            <person name="Barry K.W."/>
            <person name="Cichocki N."/>
            <person name="Veneault-Fourrey C."/>
            <person name="LaButti K."/>
            <person name="Lindquist E.A."/>
            <person name="Lipzen A."/>
            <person name="Lundell T."/>
            <person name="Morin E."/>
            <person name="Murat C."/>
            <person name="Sun H."/>
            <person name="Tunlid A."/>
            <person name="Henrissat B."/>
            <person name="Grigoriev I.V."/>
            <person name="Hibbett D.S."/>
            <person name="Martin F."/>
            <person name="Nordberg H.P."/>
            <person name="Cantor M.N."/>
            <person name="Hua S.X."/>
        </authorList>
    </citation>
    <scope>NUCLEOTIDE SEQUENCE [LARGE SCALE GENOMIC DNA]</scope>
    <source>
        <strain evidence="2 3">UH-Slu-Lm8-n1</strain>
    </source>
</reference>
<evidence type="ECO:0000313" key="2">
    <source>
        <dbReference type="EMBL" id="KIK40188.1"/>
    </source>
</evidence>
<sequence length="83" mass="9486">MHRINTSTPGLLDTSSSHGYLKDSSSTVQLRDPFPTLDLDWRESRGPLITEQRSVSNRRTSANQKRAHSRNKRYLDCNSPSRT</sequence>
<feature type="compositionally biased region" description="Polar residues" evidence="1">
    <location>
        <begin position="1"/>
        <end position="29"/>
    </location>
</feature>
<evidence type="ECO:0000313" key="3">
    <source>
        <dbReference type="Proteomes" id="UP000054485"/>
    </source>
</evidence>
<protein>
    <submittedName>
        <fullName evidence="2">Uncharacterized protein</fullName>
    </submittedName>
</protein>
<accession>A0A0D0B8X4</accession>
<proteinExistence type="predicted"/>
<organism evidence="2 3">
    <name type="scientific">Suillus luteus UH-Slu-Lm8-n1</name>
    <dbReference type="NCBI Taxonomy" id="930992"/>
    <lineage>
        <taxon>Eukaryota</taxon>
        <taxon>Fungi</taxon>
        <taxon>Dikarya</taxon>
        <taxon>Basidiomycota</taxon>
        <taxon>Agaricomycotina</taxon>
        <taxon>Agaricomycetes</taxon>
        <taxon>Agaricomycetidae</taxon>
        <taxon>Boletales</taxon>
        <taxon>Suillineae</taxon>
        <taxon>Suillaceae</taxon>
        <taxon>Suillus</taxon>
    </lineage>
</organism>
<dbReference type="AlphaFoldDB" id="A0A0D0B8X4"/>
<dbReference type="EMBL" id="KN835312">
    <property type="protein sequence ID" value="KIK40188.1"/>
    <property type="molecule type" value="Genomic_DNA"/>
</dbReference>
<evidence type="ECO:0000256" key="1">
    <source>
        <dbReference type="SAM" id="MobiDB-lite"/>
    </source>
</evidence>
<dbReference type="HOGENOM" id="CLU_2544116_0_0_1"/>
<feature type="region of interest" description="Disordered" evidence="1">
    <location>
        <begin position="1"/>
        <end position="83"/>
    </location>
</feature>
<name>A0A0D0B8X4_9AGAM</name>
<reference evidence="3" key="2">
    <citation type="submission" date="2015-01" db="EMBL/GenBank/DDBJ databases">
        <title>Evolutionary Origins and Diversification of the Mycorrhizal Mutualists.</title>
        <authorList>
            <consortium name="DOE Joint Genome Institute"/>
            <consortium name="Mycorrhizal Genomics Consortium"/>
            <person name="Kohler A."/>
            <person name="Kuo A."/>
            <person name="Nagy L.G."/>
            <person name="Floudas D."/>
            <person name="Copeland A."/>
            <person name="Barry K.W."/>
            <person name="Cichocki N."/>
            <person name="Veneault-Fourrey C."/>
            <person name="LaButti K."/>
            <person name="Lindquist E.A."/>
            <person name="Lipzen A."/>
            <person name="Lundell T."/>
            <person name="Morin E."/>
            <person name="Murat C."/>
            <person name="Riley R."/>
            <person name="Ohm R."/>
            <person name="Sun H."/>
            <person name="Tunlid A."/>
            <person name="Henrissat B."/>
            <person name="Grigoriev I.V."/>
            <person name="Hibbett D.S."/>
            <person name="Martin F."/>
        </authorList>
    </citation>
    <scope>NUCLEOTIDE SEQUENCE [LARGE SCALE GENOMIC DNA]</scope>
    <source>
        <strain evidence="3">UH-Slu-Lm8-n1</strain>
    </source>
</reference>
<feature type="compositionally biased region" description="Polar residues" evidence="1">
    <location>
        <begin position="51"/>
        <end position="64"/>
    </location>
</feature>
<dbReference type="Proteomes" id="UP000054485">
    <property type="component" value="Unassembled WGS sequence"/>
</dbReference>